<keyword evidence="1" id="KW-0732">Signal</keyword>
<feature type="chain" id="PRO_5046581492" evidence="1">
    <location>
        <begin position="31"/>
        <end position="681"/>
    </location>
</feature>
<protein>
    <submittedName>
        <fullName evidence="2">Uncharacterized protein</fullName>
    </submittedName>
</protein>
<gene>
    <name evidence="2" type="ORF">IW248_002959</name>
</gene>
<keyword evidence="3" id="KW-1185">Reference proteome</keyword>
<evidence type="ECO:0000313" key="2">
    <source>
        <dbReference type="EMBL" id="MBG6066672.1"/>
    </source>
</evidence>
<dbReference type="Proteomes" id="UP000614915">
    <property type="component" value="Unassembled WGS sequence"/>
</dbReference>
<dbReference type="EMBL" id="JADOTX010000001">
    <property type="protein sequence ID" value="MBG6066672.1"/>
    <property type="molecule type" value="Genomic_DNA"/>
</dbReference>
<organism evidence="2 3">
    <name type="scientific">Micromonospora ureilytica</name>
    <dbReference type="NCBI Taxonomy" id="709868"/>
    <lineage>
        <taxon>Bacteria</taxon>
        <taxon>Bacillati</taxon>
        <taxon>Actinomycetota</taxon>
        <taxon>Actinomycetes</taxon>
        <taxon>Micromonosporales</taxon>
        <taxon>Micromonosporaceae</taxon>
        <taxon>Micromonospora</taxon>
    </lineage>
</organism>
<sequence length="681" mass="71723">MNQLSLRTGARTRLVSGALAIGMLSGLLSAVTAGPQAASAASNVDGSIARSETTTRSQFWVTGRFTYTQTGTWAPDPQGRTYRRDCSGLVSMAWHLPSSRTTSTFASWSGKFYLPGLNDLRRGDALLRSGHIELFVGWVNPSRKSDGAWVYSFNQTGETVRNPSAASNYGNLGKNSWSEMQTYRPIRYKKIAEDTPPPAPPAPNPGILREPDGSISVVVGGVPFELTGAEYAALGSPAYTSVPAGTFVQMPSIVADGTFVRTTNGAIHLIVGSAKYPLSAAEWTGLGKPAFTDVPTRMVDGFDGSPADNTFLRNPANNSIYQVVGGAKYYLSSAEYAALGSPKATNVPAGFIDSITRSVPVDDTFLRNPVNNAIYQVVGGAKYYLTGAELAALGSPSATDVPAGFINRAGAVPADGSFLRNSADGAIYQIVGGAKYYLSAVEYSQLDSVPATNVPAGLLETITSTVPSAGFMRDVTDGSLYVVVNGAKYWLTSAEYAQLGNPPTTDVPAGFVGRLGSVPSDGSILRDVSDGALYLIVGGTRHWLSGADLTALGNPTHLTVPSGFLERFPAGTPMAGATFLRDVTDGAFYQVINGARHYLTGEEWASLGRPVMMSVPSGLLNGFGAVPGGTVHLRDVANGSIFLVSNGTKRYLSGDEWYALPAEQQSYIDVTASFLDVIPNG</sequence>
<evidence type="ECO:0000256" key="1">
    <source>
        <dbReference type="SAM" id="SignalP"/>
    </source>
</evidence>
<proteinExistence type="predicted"/>
<feature type="signal peptide" evidence="1">
    <location>
        <begin position="1"/>
        <end position="30"/>
    </location>
</feature>
<dbReference type="RefSeq" id="WP_196927442.1">
    <property type="nucleotide sequence ID" value="NZ_JADOTX010000001.1"/>
</dbReference>
<accession>A0ABS0JHY5</accession>
<reference evidence="2 3" key="1">
    <citation type="submission" date="2020-11" db="EMBL/GenBank/DDBJ databases">
        <title>Sequencing the genomes of 1000 actinobacteria strains.</title>
        <authorList>
            <person name="Klenk H.-P."/>
        </authorList>
    </citation>
    <scope>NUCLEOTIDE SEQUENCE [LARGE SCALE GENOMIC DNA]</scope>
    <source>
        <strain evidence="2 3">DSM 101692</strain>
    </source>
</reference>
<name>A0ABS0JHY5_9ACTN</name>
<comment type="caution">
    <text evidence="2">The sequence shown here is derived from an EMBL/GenBank/DDBJ whole genome shotgun (WGS) entry which is preliminary data.</text>
</comment>
<evidence type="ECO:0000313" key="3">
    <source>
        <dbReference type="Proteomes" id="UP000614915"/>
    </source>
</evidence>